<dbReference type="EMBL" id="UOEN01000149">
    <property type="protein sequence ID" value="VAW13135.1"/>
    <property type="molecule type" value="Genomic_DNA"/>
</dbReference>
<keyword evidence="9" id="KW-0460">Magnesium</keyword>
<comment type="subcellular location">
    <subcellularLocation>
        <location evidence="1">Cytoplasm</location>
    </subcellularLocation>
</comment>
<dbReference type="PANTHER" id="PTHR33540:SF2">
    <property type="entry name" value="TRNA THREONYLCARBAMOYLADENOSINE BIOSYNTHESIS PROTEIN TSAE"/>
    <property type="match status" value="1"/>
</dbReference>
<feature type="non-terminal residue" evidence="11">
    <location>
        <position position="1"/>
    </location>
</feature>
<proteinExistence type="inferred from homology"/>
<dbReference type="PANTHER" id="PTHR33540">
    <property type="entry name" value="TRNA THREONYLCARBAMOYLADENOSINE BIOSYNTHESIS PROTEIN TSAE"/>
    <property type="match status" value="1"/>
</dbReference>
<name>A0A3B0T470_9ZZZZ</name>
<evidence type="ECO:0000256" key="6">
    <source>
        <dbReference type="ARBA" id="ARBA00022723"/>
    </source>
</evidence>
<dbReference type="InterPro" id="IPR003442">
    <property type="entry name" value="T6A_TsaE"/>
</dbReference>
<keyword evidence="7" id="KW-0547">Nucleotide-binding</keyword>
<evidence type="ECO:0000256" key="7">
    <source>
        <dbReference type="ARBA" id="ARBA00022741"/>
    </source>
</evidence>
<keyword evidence="5" id="KW-0819">tRNA processing</keyword>
<evidence type="ECO:0000256" key="8">
    <source>
        <dbReference type="ARBA" id="ARBA00022840"/>
    </source>
</evidence>
<keyword evidence="6" id="KW-0479">Metal-binding</keyword>
<keyword evidence="8" id="KW-0067">ATP-binding</keyword>
<keyword evidence="4" id="KW-0963">Cytoplasm</keyword>
<dbReference type="Pfam" id="PF02367">
    <property type="entry name" value="TsaE"/>
    <property type="match status" value="1"/>
</dbReference>
<evidence type="ECO:0000256" key="10">
    <source>
        <dbReference type="ARBA" id="ARBA00032441"/>
    </source>
</evidence>
<dbReference type="NCBIfam" id="TIGR00150">
    <property type="entry name" value="T6A_YjeE"/>
    <property type="match status" value="1"/>
</dbReference>
<evidence type="ECO:0000256" key="5">
    <source>
        <dbReference type="ARBA" id="ARBA00022694"/>
    </source>
</evidence>
<comment type="similarity">
    <text evidence="2">Belongs to the TsaE family.</text>
</comment>
<evidence type="ECO:0000313" key="11">
    <source>
        <dbReference type="EMBL" id="VAW13135.1"/>
    </source>
</evidence>
<dbReference type="GO" id="GO:0005524">
    <property type="term" value="F:ATP binding"/>
    <property type="evidence" value="ECO:0007669"/>
    <property type="project" value="UniProtKB-KW"/>
</dbReference>
<reference evidence="11" key="1">
    <citation type="submission" date="2018-06" db="EMBL/GenBank/DDBJ databases">
        <authorList>
            <person name="Zhirakovskaya E."/>
        </authorList>
    </citation>
    <scope>NUCLEOTIDE SEQUENCE</scope>
</reference>
<organism evidence="11">
    <name type="scientific">hydrothermal vent metagenome</name>
    <dbReference type="NCBI Taxonomy" id="652676"/>
    <lineage>
        <taxon>unclassified sequences</taxon>
        <taxon>metagenomes</taxon>
        <taxon>ecological metagenomes</taxon>
    </lineage>
</organism>
<dbReference type="Gene3D" id="3.40.50.300">
    <property type="entry name" value="P-loop containing nucleotide triphosphate hydrolases"/>
    <property type="match status" value="1"/>
</dbReference>
<dbReference type="GO" id="GO:0005737">
    <property type="term" value="C:cytoplasm"/>
    <property type="evidence" value="ECO:0007669"/>
    <property type="project" value="UniProtKB-SubCell"/>
</dbReference>
<gene>
    <name evidence="11" type="ORF">MNBD_BACTEROID05-974</name>
</gene>
<dbReference type="InterPro" id="IPR027417">
    <property type="entry name" value="P-loop_NTPase"/>
</dbReference>
<evidence type="ECO:0000256" key="3">
    <source>
        <dbReference type="ARBA" id="ARBA00019010"/>
    </source>
</evidence>
<protein>
    <recommendedName>
        <fullName evidence="3">tRNA threonylcarbamoyladenosine biosynthesis protein TsaE</fullName>
    </recommendedName>
    <alternativeName>
        <fullName evidence="10">t(6)A37 threonylcarbamoyladenosine biosynthesis protein TsaE</fullName>
    </alternativeName>
</protein>
<dbReference type="GO" id="GO:0046872">
    <property type="term" value="F:metal ion binding"/>
    <property type="evidence" value="ECO:0007669"/>
    <property type="project" value="UniProtKB-KW"/>
</dbReference>
<sequence>GAFVVGLQGDLGAGKTTFTKSVAEALGVEGAVTSPTFVIEKIYKLPVRTPHAGGPEKETFSRLIHIDAYRLENGSELTSLGWEDIASDSQNIILIEWPEKVAEILPEDIYMMYFKFIDENTREVEY</sequence>
<evidence type="ECO:0000256" key="1">
    <source>
        <dbReference type="ARBA" id="ARBA00004496"/>
    </source>
</evidence>
<evidence type="ECO:0000256" key="9">
    <source>
        <dbReference type="ARBA" id="ARBA00022842"/>
    </source>
</evidence>
<evidence type="ECO:0000256" key="4">
    <source>
        <dbReference type="ARBA" id="ARBA00022490"/>
    </source>
</evidence>
<accession>A0A3B0T470</accession>
<dbReference type="SUPFAM" id="SSF52540">
    <property type="entry name" value="P-loop containing nucleoside triphosphate hydrolases"/>
    <property type="match status" value="1"/>
</dbReference>
<evidence type="ECO:0000256" key="2">
    <source>
        <dbReference type="ARBA" id="ARBA00007599"/>
    </source>
</evidence>
<dbReference type="AlphaFoldDB" id="A0A3B0T470"/>
<dbReference type="GO" id="GO:0002949">
    <property type="term" value="P:tRNA threonylcarbamoyladenosine modification"/>
    <property type="evidence" value="ECO:0007669"/>
    <property type="project" value="InterPro"/>
</dbReference>